<accession>A0A6A4SKE3</accession>
<proteinExistence type="predicted"/>
<dbReference type="AlphaFoldDB" id="A0A6A4SKE3"/>
<sequence length="85" mass="9450">MTSPHLTTVRPITATSKPDEQVQVLVPISAPEEPAVVVYPPGAVIDQRLKPRDTWTDMFVVTVSENKPCKANEQLIPALYSLEYM</sequence>
<dbReference type="EMBL" id="VEVO01000014">
    <property type="protein sequence ID" value="KAF0031601.1"/>
    <property type="molecule type" value="Genomic_DNA"/>
</dbReference>
<reference evidence="1 2" key="1">
    <citation type="submission" date="2019-06" db="EMBL/GenBank/DDBJ databases">
        <title>Draft genomes of female and male turbot (Scophthalmus maximus).</title>
        <authorList>
            <person name="Xu H."/>
            <person name="Xu X.-W."/>
            <person name="Shao C."/>
            <person name="Chen S."/>
        </authorList>
    </citation>
    <scope>NUCLEOTIDE SEQUENCE [LARGE SCALE GENOMIC DNA]</scope>
    <source>
        <strain evidence="1">Ysfricsl-2016a</strain>
        <tissue evidence="1">Blood</tissue>
    </source>
</reference>
<gene>
    <name evidence="1" type="ORF">F2P81_016156</name>
</gene>
<evidence type="ECO:0000313" key="2">
    <source>
        <dbReference type="Proteomes" id="UP000438429"/>
    </source>
</evidence>
<dbReference type="Proteomes" id="UP000438429">
    <property type="component" value="Unassembled WGS sequence"/>
</dbReference>
<evidence type="ECO:0000313" key="1">
    <source>
        <dbReference type="EMBL" id="KAF0031601.1"/>
    </source>
</evidence>
<organism evidence="1 2">
    <name type="scientific">Scophthalmus maximus</name>
    <name type="common">Turbot</name>
    <name type="synonym">Psetta maxima</name>
    <dbReference type="NCBI Taxonomy" id="52904"/>
    <lineage>
        <taxon>Eukaryota</taxon>
        <taxon>Metazoa</taxon>
        <taxon>Chordata</taxon>
        <taxon>Craniata</taxon>
        <taxon>Vertebrata</taxon>
        <taxon>Euteleostomi</taxon>
        <taxon>Actinopterygii</taxon>
        <taxon>Neopterygii</taxon>
        <taxon>Teleostei</taxon>
        <taxon>Neoteleostei</taxon>
        <taxon>Acanthomorphata</taxon>
        <taxon>Carangaria</taxon>
        <taxon>Pleuronectiformes</taxon>
        <taxon>Pleuronectoidei</taxon>
        <taxon>Scophthalmidae</taxon>
        <taxon>Scophthalmus</taxon>
    </lineage>
</organism>
<name>A0A6A4SKE3_SCOMX</name>
<comment type="caution">
    <text evidence="1">The sequence shown here is derived from an EMBL/GenBank/DDBJ whole genome shotgun (WGS) entry which is preliminary data.</text>
</comment>
<protein>
    <submittedName>
        <fullName evidence="1">Uncharacterized protein</fullName>
    </submittedName>
</protein>